<dbReference type="Pfam" id="PF02517">
    <property type="entry name" value="Rce1-like"/>
    <property type="match status" value="1"/>
</dbReference>
<evidence type="ECO:0000259" key="2">
    <source>
        <dbReference type="Pfam" id="PF02517"/>
    </source>
</evidence>
<dbReference type="GO" id="GO:0004175">
    <property type="term" value="F:endopeptidase activity"/>
    <property type="evidence" value="ECO:0007669"/>
    <property type="project" value="UniProtKB-ARBA"/>
</dbReference>
<organism evidence="3 4">
    <name type="scientific">Alloacidobacterium dinghuense</name>
    <dbReference type="NCBI Taxonomy" id="2763107"/>
    <lineage>
        <taxon>Bacteria</taxon>
        <taxon>Pseudomonadati</taxon>
        <taxon>Acidobacteriota</taxon>
        <taxon>Terriglobia</taxon>
        <taxon>Terriglobales</taxon>
        <taxon>Acidobacteriaceae</taxon>
        <taxon>Alloacidobacterium</taxon>
    </lineage>
</organism>
<dbReference type="AlphaFoldDB" id="A0A7G8BIT7"/>
<evidence type="ECO:0000313" key="3">
    <source>
        <dbReference type="EMBL" id="QNI32457.1"/>
    </source>
</evidence>
<keyword evidence="3" id="KW-0378">Hydrolase</keyword>
<feature type="domain" description="CAAX prenyl protease 2/Lysostaphin resistance protein A-like" evidence="2">
    <location>
        <begin position="3"/>
        <end position="84"/>
    </location>
</feature>
<keyword evidence="1" id="KW-0472">Membrane</keyword>
<dbReference type="InterPro" id="IPR003675">
    <property type="entry name" value="Rce1/LyrA-like_dom"/>
</dbReference>
<dbReference type="KEGG" id="adin:H7849_00005"/>
<keyword evidence="4" id="KW-1185">Reference proteome</keyword>
<dbReference type="Proteomes" id="UP000515312">
    <property type="component" value="Chromosome"/>
</dbReference>
<gene>
    <name evidence="3" type="ORF">H7849_00005</name>
</gene>
<name>A0A7G8BIT7_9BACT</name>
<evidence type="ECO:0000313" key="4">
    <source>
        <dbReference type="Proteomes" id="UP000515312"/>
    </source>
</evidence>
<dbReference type="GO" id="GO:0080120">
    <property type="term" value="P:CAAX-box protein maturation"/>
    <property type="evidence" value="ECO:0007669"/>
    <property type="project" value="UniProtKB-ARBA"/>
</dbReference>
<dbReference type="PANTHER" id="PTHR43592:SF15">
    <property type="entry name" value="CAAX AMINO TERMINAL PROTEASE FAMILY PROTEIN"/>
    <property type="match status" value="1"/>
</dbReference>
<reference evidence="3 4" key="1">
    <citation type="submission" date="2020-08" db="EMBL/GenBank/DDBJ databases">
        <title>Edaphobacter telluris sp. nov. and Acidobacterium dinghuensis sp. nov., two acidobacteria isolated from forest soil.</title>
        <authorList>
            <person name="Fu J."/>
            <person name="Qiu L."/>
        </authorList>
    </citation>
    <scope>NUCLEOTIDE SEQUENCE [LARGE SCALE GENOMIC DNA]</scope>
    <source>
        <strain evidence="3">4Y35</strain>
    </source>
</reference>
<evidence type="ECO:0000256" key="1">
    <source>
        <dbReference type="SAM" id="Phobius"/>
    </source>
</evidence>
<keyword evidence="3" id="KW-0645">Protease</keyword>
<keyword evidence="3" id="KW-0482">Metalloprotease</keyword>
<protein>
    <submittedName>
        <fullName evidence="3">CPBP family intramembrane metalloprotease</fullName>
    </submittedName>
</protein>
<dbReference type="GO" id="GO:0006508">
    <property type="term" value="P:proteolysis"/>
    <property type="evidence" value="ECO:0007669"/>
    <property type="project" value="UniProtKB-KW"/>
</dbReference>
<accession>A0A7G8BIT7</accession>
<feature type="transmembrane region" description="Helical" evidence="1">
    <location>
        <begin position="25"/>
        <end position="43"/>
    </location>
</feature>
<dbReference type="GO" id="GO:0008237">
    <property type="term" value="F:metallopeptidase activity"/>
    <property type="evidence" value="ECO:0007669"/>
    <property type="project" value="UniProtKB-KW"/>
</dbReference>
<dbReference type="EMBL" id="CP060394">
    <property type="protein sequence ID" value="QNI32457.1"/>
    <property type="molecule type" value="Genomic_DNA"/>
</dbReference>
<proteinExistence type="predicted"/>
<dbReference type="PANTHER" id="PTHR43592">
    <property type="entry name" value="CAAX AMINO TERMINAL PROTEASE"/>
    <property type="match status" value="1"/>
</dbReference>
<keyword evidence="1" id="KW-0812">Transmembrane</keyword>
<feature type="transmembrane region" description="Helical" evidence="1">
    <location>
        <begin position="49"/>
        <end position="68"/>
    </location>
</feature>
<sequence>MLSASAGICEELTFRGYLLQQFSRASGRIWIGVLASSLLFGVAHGYEGISGMIAITVYGALFCMLTIARGSLRPGMMAHAWQDIFSGIALMVLKHAHVF</sequence>
<keyword evidence="1" id="KW-1133">Transmembrane helix</keyword>